<gene>
    <name evidence="3" type="ORF">NSMM_400205</name>
</gene>
<keyword evidence="2" id="KW-0812">Transmembrane</keyword>
<dbReference type="STRING" id="51642.NSMM_400205"/>
<dbReference type="Proteomes" id="UP000198729">
    <property type="component" value="Unassembled WGS sequence"/>
</dbReference>
<dbReference type="AlphaFoldDB" id="A0A1G5SFF9"/>
<dbReference type="PANTHER" id="PTHR34801">
    <property type="entry name" value="EXPRESSED PROTEIN"/>
    <property type="match status" value="1"/>
</dbReference>
<dbReference type="Pfam" id="PF07386">
    <property type="entry name" value="DUF1499"/>
    <property type="match status" value="1"/>
</dbReference>
<protein>
    <recommendedName>
        <fullName evidence="5">DUF1499 domain-containing protein</fullName>
    </recommendedName>
</protein>
<dbReference type="PANTHER" id="PTHR34801:SF6">
    <property type="entry name" value="SLL1620 PROTEIN"/>
    <property type="match status" value="1"/>
</dbReference>
<accession>A0A1G5SFF9</accession>
<evidence type="ECO:0000313" key="3">
    <source>
        <dbReference type="EMBL" id="SCZ85727.1"/>
    </source>
</evidence>
<feature type="transmembrane region" description="Helical" evidence="2">
    <location>
        <begin position="6"/>
        <end position="27"/>
    </location>
</feature>
<proteinExistence type="predicted"/>
<sequence>MLFIKWLLIIIFVMAVIMVAAGQLGLFRGNPPDDLGVHDGRLKPPAPTPNSVSSQTALYPEHPQKDYATIAPIKIDRSGEVMLAKIKTIVATTPGAQIVESTPDYLYAQFTTPILKFVDDVEFWLDPGMNVIHVRSASRLGKSDLGVNRRRIETTRSALQQFSENSID</sequence>
<keyword evidence="2" id="KW-0472">Membrane</keyword>
<dbReference type="PIRSF" id="PIRSF026426">
    <property type="entry name" value="DUF1499"/>
    <property type="match status" value="1"/>
</dbReference>
<dbReference type="InterPro" id="IPR010865">
    <property type="entry name" value="DUF1499"/>
</dbReference>
<reference evidence="3 4" key="1">
    <citation type="submission" date="2016-10" db="EMBL/GenBank/DDBJ databases">
        <authorList>
            <person name="de Groot N.N."/>
        </authorList>
    </citation>
    <scope>NUCLEOTIDE SEQUENCE [LARGE SCALE GENOMIC DNA]</scope>
    <source>
        <strain evidence="3">1</strain>
    </source>
</reference>
<name>A0A1G5SFF9_9PROT</name>
<dbReference type="RefSeq" id="WP_090286236.1">
    <property type="nucleotide sequence ID" value="NZ_FMWO01000048.1"/>
</dbReference>
<evidence type="ECO:0008006" key="5">
    <source>
        <dbReference type="Google" id="ProtNLM"/>
    </source>
</evidence>
<evidence type="ECO:0000256" key="1">
    <source>
        <dbReference type="SAM" id="MobiDB-lite"/>
    </source>
</evidence>
<dbReference type="OrthoDB" id="9793534at2"/>
<evidence type="ECO:0000313" key="4">
    <source>
        <dbReference type="Proteomes" id="UP000198729"/>
    </source>
</evidence>
<keyword evidence="4" id="KW-1185">Reference proteome</keyword>
<feature type="region of interest" description="Disordered" evidence="1">
    <location>
        <begin position="37"/>
        <end position="57"/>
    </location>
</feature>
<keyword evidence="2" id="KW-1133">Transmembrane helix</keyword>
<dbReference type="EMBL" id="FMWO01000048">
    <property type="protein sequence ID" value="SCZ85727.1"/>
    <property type="molecule type" value="Genomic_DNA"/>
</dbReference>
<organism evidence="3 4">
    <name type="scientific">Nitrosomonas mobilis</name>
    <dbReference type="NCBI Taxonomy" id="51642"/>
    <lineage>
        <taxon>Bacteria</taxon>
        <taxon>Pseudomonadati</taxon>
        <taxon>Pseudomonadota</taxon>
        <taxon>Betaproteobacteria</taxon>
        <taxon>Nitrosomonadales</taxon>
        <taxon>Nitrosomonadaceae</taxon>
        <taxon>Nitrosomonas</taxon>
    </lineage>
</organism>
<evidence type="ECO:0000256" key="2">
    <source>
        <dbReference type="SAM" id="Phobius"/>
    </source>
</evidence>